<gene>
    <name evidence="14" type="ORF">COW36_15175</name>
</gene>
<dbReference type="InterPro" id="IPR005467">
    <property type="entry name" value="His_kinase_dom"/>
</dbReference>
<evidence type="ECO:0000256" key="9">
    <source>
        <dbReference type="ARBA" id="ARBA00023012"/>
    </source>
</evidence>
<evidence type="ECO:0000256" key="6">
    <source>
        <dbReference type="ARBA" id="ARBA00022692"/>
    </source>
</evidence>
<keyword evidence="4" id="KW-0597">Phosphoprotein</keyword>
<evidence type="ECO:0000256" key="4">
    <source>
        <dbReference type="ARBA" id="ARBA00022553"/>
    </source>
</evidence>
<evidence type="ECO:0000256" key="11">
    <source>
        <dbReference type="SAM" id="Phobius"/>
    </source>
</evidence>
<dbReference type="InterPro" id="IPR036097">
    <property type="entry name" value="HisK_dim/P_sf"/>
</dbReference>
<evidence type="ECO:0000256" key="7">
    <source>
        <dbReference type="ARBA" id="ARBA00022777"/>
    </source>
</evidence>
<dbReference type="AlphaFoldDB" id="A0A2M7G3L5"/>
<evidence type="ECO:0000256" key="10">
    <source>
        <dbReference type="ARBA" id="ARBA00023136"/>
    </source>
</evidence>
<dbReference type="Pfam" id="PF00672">
    <property type="entry name" value="HAMP"/>
    <property type="match status" value="1"/>
</dbReference>
<dbReference type="CDD" id="cd00082">
    <property type="entry name" value="HisKA"/>
    <property type="match status" value="1"/>
</dbReference>
<protein>
    <recommendedName>
        <fullName evidence="3">histidine kinase</fullName>
        <ecNumber evidence="3">2.7.13.3</ecNumber>
    </recommendedName>
</protein>
<feature type="domain" description="Histidine kinase" evidence="12">
    <location>
        <begin position="259"/>
        <end position="469"/>
    </location>
</feature>
<sequence>MKIRLKLTLWFTVLVALIVGMGALWGWLGFRASVYFQAEQELQDKQQEVQLFIDTVSQEFQNKGLLFDLRENAHNLEQIFANDQTSRYDNIFIQITDTQSHVISRSSNLGKLVLPIHPREDGKEYHSLVLQPEAEKSISILYASSPILVQGKERGSLQLGLSMVKSEGFLKQMLLFEAMGLFFSIALSMLLGQILAQRALAPMLQITEQVQQMAGQELFKPLDTSDLNPDEIGVLAETFNGLMRRIASVFEAQQHFLSDASHEFKTPLTAIRGHAQLLRKRGATHPEILAKSSETIIRESKRLSRLVNDLLLLARLEGHAERMEHVRIEILIEEIFEDLSPLHPQLELEISDPPLVILANPDSLRRIILNLLDNAFKATPDGKVLLSCKRLENQAELIVADTGLGIAAEHLPHLFERFYRVDSDRNRSSGGSGIGLALVYEIVKLHQGHISVQSQPGQGSVFQLHFPLV</sequence>
<evidence type="ECO:0000256" key="2">
    <source>
        <dbReference type="ARBA" id="ARBA00004370"/>
    </source>
</evidence>
<dbReference type="PANTHER" id="PTHR45436:SF5">
    <property type="entry name" value="SENSOR HISTIDINE KINASE TRCS"/>
    <property type="match status" value="1"/>
</dbReference>
<dbReference type="Gene3D" id="1.10.287.130">
    <property type="match status" value="1"/>
</dbReference>
<feature type="transmembrane region" description="Helical" evidence="11">
    <location>
        <begin position="7"/>
        <end position="28"/>
    </location>
</feature>
<keyword evidence="8 11" id="KW-1133">Transmembrane helix</keyword>
<dbReference type="InterPro" id="IPR036890">
    <property type="entry name" value="HATPase_C_sf"/>
</dbReference>
<dbReference type="PANTHER" id="PTHR45436">
    <property type="entry name" value="SENSOR HISTIDINE KINASE YKOH"/>
    <property type="match status" value="1"/>
</dbReference>
<evidence type="ECO:0000256" key="5">
    <source>
        <dbReference type="ARBA" id="ARBA00022679"/>
    </source>
</evidence>
<dbReference type="SMART" id="SM00388">
    <property type="entry name" value="HisKA"/>
    <property type="match status" value="1"/>
</dbReference>
<proteinExistence type="predicted"/>
<dbReference type="Gene3D" id="6.10.340.10">
    <property type="match status" value="1"/>
</dbReference>
<dbReference type="EC" id="2.7.13.3" evidence="3"/>
<evidence type="ECO:0000256" key="1">
    <source>
        <dbReference type="ARBA" id="ARBA00000085"/>
    </source>
</evidence>
<dbReference type="Proteomes" id="UP000231019">
    <property type="component" value="Unassembled WGS sequence"/>
</dbReference>
<dbReference type="InterPro" id="IPR050428">
    <property type="entry name" value="TCS_sensor_his_kinase"/>
</dbReference>
<dbReference type="GO" id="GO:0000155">
    <property type="term" value="F:phosphorelay sensor kinase activity"/>
    <property type="evidence" value="ECO:0007669"/>
    <property type="project" value="InterPro"/>
</dbReference>
<accession>A0A2M7G3L5</accession>
<dbReference type="CDD" id="cd06225">
    <property type="entry name" value="HAMP"/>
    <property type="match status" value="1"/>
</dbReference>
<dbReference type="PROSITE" id="PS50885">
    <property type="entry name" value="HAMP"/>
    <property type="match status" value="1"/>
</dbReference>
<evidence type="ECO:0000313" key="14">
    <source>
        <dbReference type="EMBL" id="PIW16052.1"/>
    </source>
</evidence>
<dbReference type="Pfam" id="PF00512">
    <property type="entry name" value="HisKA"/>
    <property type="match status" value="1"/>
</dbReference>
<evidence type="ECO:0000256" key="8">
    <source>
        <dbReference type="ARBA" id="ARBA00022989"/>
    </source>
</evidence>
<dbReference type="Pfam" id="PF02518">
    <property type="entry name" value="HATPase_c"/>
    <property type="match status" value="1"/>
</dbReference>
<dbReference type="GO" id="GO:0005886">
    <property type="term" value="C:plasma membrane"/>
    <property type="evidence" value="ECO:0007669"/>
    <property type="project" value="TreeGrafter"/>
</dbReference>
<keyword evidence="9" id="KW-0902">Two-component regulatory system</keyword>
<dbReference type="SMART" id="SM00387">
    <property type="entry name" value="HATPase_c"/>
    <property type="match status" value="1"/>
</dbReference>
<comment type="catalytic activity">
    <reaction evidence="1">
        <text>ATP + protein L-histidine = ADP + protein N-phospho-L-histidine.</text>
        <dbReference type="EC" id="2.7.13.3"/>
    </reaction>
</comment>
<dbReference type="Gene3D" id="3.30.565.10">
    <property type="entry name" value="Histidine kinase-like ATPase, C-terminal domain"/>
    <property type="match status" value="1"/>
</dbReference>
<evidence type="ECO:0000313" key="15">
    <source>
        <dbReference type="Proteomes" id="UP000231019"/>
    </source>
</evidence>
<reference evidence="14 15" key="1">
    <citation type="submission" date="2017-09" db="EMBL/GenBank/DDBJ databases">
        <title>Depth-based differentiation of microbial function through sediment-hosted aquifers and enrichment of novel symbionts in the deep terrestrial subsurface.</title>
        <authorList>
            <person name="Probst A.J."/>
            <person name="Ladd B."/>
            <person name="Jarett J.K."/>
            <person name="Geller-Mcgrath D.E."/>
            <person name="Sieber C.M."/>
            <person name="Emerson J.B."/>
            <person name="Anantharaman K."/>
            <person name="Thomas B.C."/>
            <person name="Malmstrom R."/>
            <person name="Stieglmeier M."/>
            <person name="Klingl A."/>
            <person name="Woyke T."/>
            <person name="Ryan C.M."/>
            <person name="Banfield J.F."/>
        </authorList>
    </citation>
    <scope>NUCLEOTIDE SEQUENCE [LARGE SCALE GENOMIC DNA]</scope>
    <source>
        <strain evidence="14">CG17_big_fil_post_rev_8_21_14_2_50_48_46</strain>
    </source>
</reference>
<dbReference type="InterPro" id="IPR003594">
    <property type="entry name" value="HATPase_dom"/>
</dbReference>
<comment type="subcellular location">
    <subcellularLocation>
        <location evidence="2">Membrane</location>
    </subcellularLocation>
</comment>
<dbReference type="InterPro" id="IPR004358">
    <property type="entry name" value="Sig_transdc_His_kin-like_C"/>
</dbReference>
<name>A0A2M7G3L5_9BACT</name>
<dbReference type="FunFam" id="1.10.287.130:FF:000001">
    <property type="entry name" value="Two-component sensor histidine kinase"/>
    <property type="match status" value="1"/>
</dbReference>
<dbReference type="SMART" id="SM00304">
    <property type="entry name" value="HAMP"/>
    <property type="match status" value="1"/>
</dbReference>
<dbReference type="EMBL" id="PFFQ01000041">
    <property type="protein sequence ID" value="PIW16052.1"/>
    <property type="molecule type" value="Genomic_DNA"/>
</dbReference>
<evidence type="ECO:0000256" key="3">
    <source>
        <dbReference type="ARBA" id="ARBA00012438"/>
    </source>
</evidence>
<keyword evidence="7" id="KW-0418">Kinase</keyword>
<dbReference type="SUPFAM" id="SSF55874">
    <property type="entry name" value="ATPase domain of HSP90 chaperone/DNA topoisomerase II/histidine kinase"/>
    <property type="match status" value="1"/>
</dbReference>
<dbReference type="InterPro" id="IPR003660">
    <property type="entry name" value="HAMP_dom"/>
</dbReference>
<organism evidence="14 15">
    <name type="scientific">bacterium (Candidatus Blackallbacteria) CG17_big_fil_post_rev_8_21_14_2_50_48_46</name>
    <dbReference type="NCBI Taxonomy" id="2014261"/>
    <lineage>
        <taxon>Bacteria</taxon>
        <taxon>Candidatus Blackallbacteria</taxon>
    </lineage>
</organism>
<keyword evidence="5" id="KW-0808">Transferase</keyword>
<dbReference type="InterPro" id="IPR003661">
    <property type="entry name" value="HisK_dim/P_dom"/>
</dbReference>
<dbReference type="PROSITE" id="PS50109">
    <property type="entry name" value="HIS_KIN"/>
    <property type="match status" value="1"/>
</dbReference>
<keyword evidence="10 11" id="KW-0472">Membrane</keyword>
<feature type="domain" description="HAMP" evidence="13">
    <location>
        <begin position="197"/>
        <end position="251"/>
    </location>
</feature>
<comment type="caution">
    <text evidence="14">The sequence shown here is derived from an EMBL/GenBank/DDBJ whole genome shotgun (WGS) entry which is preliminary data.</text>
</comment>
<keyword evidence="6 11" id="KW-0812">Transmembrane</keyword>
<dbReference type="PRINTS" id="PR00344">
    <property type="entry name" value="BCTRLSENSOR"/>
</dbReference>
<dbReference type="FunFam" id="3.30.565.10:FF:000006">
    <property type="entry name" value="Sensor histidine kinase WalK"/>
    <property type="match status" value="1"/>
</dbReference>
<evidence type="ECO:0000259" key="13">
    <source>
        <dbReference type="PROSITE" id="PS50885"/>
    </source>
</evidence>
<dbReference type="CDD" id="cd00075">
    <property type="entry name" value="HATPase"/>
    <property type="match status" value="1"/>
</dbReference>
<evidence type="ECO:0000259" key="12">
    <source>
        <dbReference type="PROSITE" id="PS50109"/>
    </source>
</evidence>
<dbReference type="SUPFAM" id="SSF47384">
    <property type="entry name" value="Homodimeric domain of signal transducing histidine kinase"/>
    <property type="match status" value="1"/>
</dbReference>